<evidence type="ECO:0000256" key="1">
    <source>
        <dbReference type="SAM" id="SignalP"/>
    </source>
</evidence>
<feature type="chain" id="PRO_5040878712" description="Plastid division protein CDP1-like IMS domain-containing protein" evidence="1">
    <location>
        <begin position="23"/>
        <end position="172"/>
    </location>
</feature>
<keyword evidence="4" id="KW-1185">Reference proteome</keyword>
<name>A0A9W4CTY4_9CYAN</name>
<dbReference type="Proteomes" id="UP001153719">
    <property type="component" value="Chromosome"/>
</dbReference>
<dbReference type="RefSeq" id="WP_254175102.1">
    <property type="nucleotide sequence ID" value="NZ_LR882967.1"/>
</dbReference>
<dbReference type="AlphaFoldDB" id="A0A9W4CTY4"/>
<feature type="signal peptide" evidence="1">
    <location>
        <begin position="1"/>
        <end position="22"/>
    </location>
</feature>
<evidence type="ECO:0000313" key="4">
    <source>
        <dbReference type="Proteomes" id="UP001153719"/>
    </source>
</evidence>
<reference evidence="3" key="1">
    <citation type="submission" date="2020-09" db="EMBL/GenBank/DDBJ databases">
        <authorList>
            <person name="Blom J."/>
        </authorList>
    </citation>
    <scope>NUCLEOTIDE SEQUENCE</scope>
    <source>
        <strain evidence="3">No.713</strain>
    </source>
</reference>
<sequence>MKATLFTVTLILSLTITETVQAKTLIENHSLSLQQSVNETQIAQSTNPISLGQAADLITQWLTAKSRIFAPPFDLQLVSQLTTGTLYNDTLKAIDFLRNNDAFYQYGVQKVESVERFAASGNKATIEVKVTEDTTLYKRGQILESSFNTKLVRYNLENWDGIWKIANSQVLN</sequence>
<organism evidence="3 4">
    <name type="scientific">Planktothrix pseudagardhii</name>
    <dbReference type="NCBI Taxonomy" id="132604"/>
    <lineage>
        <taxon>Bacteria</taxon>
        <taxon>Bacillati</taxon>
        <taxon>Cyanobacteriota</taxon>
        <taxon>Cyanophyceae</taxon>
        <taxon>Oscillatoriophycideae</taxon>
        <taxon>Oscillatoriales</taxon>
        <taxon>Microcoleaceae</taxon>
        <taxon>Planktothrix</taxon>
    </lineage>
</organism>
<accession>A0A9W4CTY4</accession>
<keyword evidence="1" id="KW-0732">Signal</keyword>
<gene>
    <name evidence="3" type="ORF">NO713_05544</name>
</gene>
<dbReference type="InterPro" id="IPR025344">
    <property type="entry name" value="CDP1-like_IMS"/>
</dbReference>
<dbReference type="Pfam" id="PF13355">
    <property type="entry name" value="ARC6-like_IMS"/>
    <property type="match status" value="1"/>
</dbReference>
<evidence type="ECO:0000313" key="3">
    <source>
        <dbReference type="EMBL" id="CAD5986094.1"/>
    </source>
</evidence>
<feature type="domain" description="Plastid division protein CDP1-like IMS" evidence="2">
    <location>
        <begin position="54"/>
        <end position="166"/>
    </location>
</feature>
<dbReference type="EMBL" id="LR882967">
    <property type="protein sequence ID" value="CAD5986094.1"/>
    <property type="molecule type" value="Genomic_DNA"/>
</dbReference>
<protein>
    <recommendedName>
        <fullName evidence="2">Plastid division protein CDP1-like IMS domain-containing protein</fullName>
    </recommendedName>
</protein>
<dbReference type="KEGG" id="ppsu:NO713_05544"/>
<evidence type="ECO:0000259" key="2">
    <source>
        <dbReference type="Pfam" id="PF13355"/>
    </source>
</evidence>
<proteinExistence type="predicted"/>